<keyword evidence="3" id="KW-1185">Reference proteome</keyword>
<reference evidence="2 3" key="1">
    <citation type="journal article" date="2015" name="Proc. Natl. Acad. Sci. U.S.A.">
        <title>The resurrection genome of Boea hygrometrica: A blueprint for survival of dehydration.</title>
        <authorList>
            <person name="Xiao L."/>
            <person name="Yang G."/>
            <person name="Zhang L."/>
            <person name="Yang X."/>
            <person name="Zhao S."/>
            <person name="Ji Z."/>
            <person name="Zhou Q."/>
            <person name="Hu M."/>
            <person name="Wang Y."/>
            <person name="Chen M."/>
            <person name="Xu Y."/>
            <person name="Jin H."/>
            <person name="Xiao X."/>
            <person name="Hu G."/>
            <person name="Bao F."/>
            <person name="Hu Y."/>
            <person name="Wan P."/>
            <person name="Li L."/>
            <person name="Deng X."/>
            <person name="Kuang T."/>
            <person name="Xiang C."/>
            <person name="Zhu J.K."/>
            <person name="Oliver M.J."/>
            <person name="He Y."/>
        </authorList>
    </citation>
    <scope>NUCLEOTIDE SEQUENCE [LARGE SCALE GENOMIC DNA]</scope>
    <source>
        <strain evidence="3">cv. XS01</strain>
    </source>
</reference>
<dbReference type="Proteomes" id="UP000250235">
    <property type="component" value="Unassembled WGS sequence"/>
</dbReference>
<organism evidence="2 3">
    <name type="scientific">Dorcoceras hygrometricum</name>
    <dbReference type="NCBI Taxonomy" id="472368"/>
    <lineage>
        <taxon>Eukaryota</taxon>
        <taxon>Viridiplantae</taxon>
        <taxon>Streptophyta</taxon>
        <taxon>Embryophyta</taxon>
        <taxon>Tracheophyta</taxon>
        <taxon>Spermatophyta</taxon>
        <taxon>Magnoliopsida</taxon>
        <taxon>eudicotyledons</taxon>
        <taxon>Gunneridae</taxon>
        <taxon>Pentapetalae</taxon>
        <taxon>asterids</taxon>
        <taxon>lamiids</taxon>
        <taxon>Lamiales</taxon>
        <taxon>Gesneriaceae</taxon>
        <taxon>Didymocarpoideae</taxon>
        <taxon>Trichosporeae</taxon>
        <taxon>Loxocarpinae</taxon>
        <taxon>Dorcoceras</taxon>
    </lineage>
</organism>
<feature type="region of interest" description="Disordered" evidence="1">
    <location>
        <begin position="142"/>
        <end position="168"/>
    </location>
</feature>
<dbReference type="EMBL" id="KV016925">
    <property type="protein sequence ID" value="KZV19096.1"/>
    <property type="molecule type" value="Genomic_DNA"/>
</dbReference>
<proteinExistence type="predicted"/>
<dbReference type="AlphaFoldDB" id="A0A2Z7AIZ2"/>
<evidence type="ECO:0000256" key="1">
    <source>
        <dbReference type="SAM" id="MobiDB-lite"/>
    </source>
</evidence>
<gene>
    <name evidence="2" type="ORF">F511_43784</name>
</gene>
<feature type="compositionally biased region" description="Acidic residues" evidence="1">
    <location>
        <begin position="142"/>
        <end position="157"/>
    </location>
</feature>
<evidence type="ECO:0000313" key="3">
    <source>
        <dbReference type="Proteomes" id="UP000250235"/>
    </source>
</evidence>
<accession>A0A2Z7AIZ2</accession>
<protein>
    <submittedName>
        <fullName evidence="2">Uncharacterized protein</fullName>
    </submittedName>
</protein>
<evidence type="ECO:0000313" key="2">
    <source>
        <dbReference type="EMBL" id="KZV19096.1"/>
    </source>
</evidence>
<name>A0A2Z7AIZ2_9LAMI</name>
<sequence>MKRRRARESADGLALMTSLVTSSQSADGLSLAVARISRCYLEIAIAKRCRLHKLIRQRFALALKFQQMLFALRSSSRKIPAGSICLIPAGQPDASNNSIHSSLAYFECGFKSCVAQFRANGYPEEEHPAPFLSVTRALEELSDDDEEFDEGADEGASGDEATLAERSG</sequence>